<name>A0A4U5P0M8_STECR</name>
<reference evidence="2 3" key="2">
    <citation type="journal article" date="2019" name="G3 (Bethesda)">
        <title>Hybrid Assembly of the Genome of the Entomopathogenic Nematode Steinernema carpocapsae Identifies the X-Chromosome.</title>
        <authorList>
            <person name="Serra L."/>
            <person name="Macchietto M."/>
            <person name="Macias-Munoz A."/>
            <person name="McGill C.J."/>
            <person name="Rodriguez I.M."/>
            <person name="Rodriguez B."/>
            <person name="Murad R."/>
            <person name="Mortazavi A."/>
        </authorList>
    </citation>
    <scope>NUCLEOTIDE SEQUENCE [LARGE SCALE GENOMIC DNA]</scope>
    <source>
        <strain evidence="2 3">ALL</strain>
    </source>
</reference>
<protein>
    <submittedName>
        <fullName evidence="2">Uncharacterized protein</fullName>
    </submittedName>
</protein>
<accession>A0A4U5P0M8</accession>
<evidence type="ECO:0000313" key="3">
    <source>
        <dbReference type="Proteomes" id="UP000298663"/>
    </source>
</evidence>
<feature type="region of interest" description="Disordered" evidence="1">
    <location>
        <begin position="15"/>
        <end position="34"/>
    </location>
</feature>
<feature type="compositionally biased region" description="Polar residues" evidence="1">
    <location>
        <begin position="73"/>
        <end position="87"/>
    </location>
</feature>
<reference evidence="2 3" key="1">
    <citation type="journal article" date="2015" name="Genome Biol.">
        <title>Comparative genomics of Steinernema reveals deeply conserved gene regulatory networks.</title>
        <authorList>
            <person name="Dillman A.R."/>
            <person name="Macchietto M."/>
            <person name="Porter C.F."/>
            <person name="Rogers A."/>
            <person name="Williams B."/>
            <person name="Antoshechkin I."/>
            <person name="Lee M.M."/>
            <person name="Goodwin Z."/>
            <person name="Lu X."/>
            <person name="Lewis E.E."/>
            <person name="Goodrich-Blair H."/>
            <person name="Stock S.P."/>
            <person name="Adams B.J."/>
            <person name="Sternberg P.W."/>
            <person name="Mortazavi A."/>
        </authorList>
    </citation>
    <scope>NUCLEOTIDE SEQUENCE [LARGE SCALE GENOMIC DNA]</scope>
    <source>
        <strain evidence="2 3">ALL</strain>
    </source>
</reference>
<feature type="region of interest" description="Disordered" evidence="1">
    <location>
        <begin position="67"/>
        <end position="122"/>
    </location>
</feature>
<dbReference type="EMBL" id="AZBU02000003">
    <property type="protein sequence ID" value="TKR89452.1"/>
    <property type="molecule type" value="Genomic_DNA"/>
</dbReference>
<evidence type="ECO:0000313" key="2">
    <source>
        <dbReference type="EMBL" id="TKR89452.1"/>
    </source>
</evidence>
<evidence type="ECO:0000256" key="1">
    <source>
        <dbReference type="SAM" id="MobiDB-lite"/>
    </source>
</evidence>
<organism evidence="2 3">
    <name type="scientific">Steinernema carpocapsae</name>
    <name type="common">Entomopathogenic nematode</name>
    <dbReference type="NCBI Taxonomy" id="34508"/>
    <lineage>
        <taxon>Eukaryota</taxon>
        <taxon>Metazoa</taxon>
        <taxon>Ecdysozoa</taxon>
        <taxon>Nematoda</taxon>
        <taxon>Chromadorea</taxon>
        <taxon>Rhabditida</taxon>
        <taxon>Tylenchina</taxon>
        <taxon>Panagrolaimomorpha</taxon>
        <taxon>Strongyloidoidea</taxon>
        <taxon>Steinernematidae</taxon>
        <taxon>Steinernema</taxon>
    </lineage>
</organism>
<gene>
    <name evidence="2" type="ORF">L596_013552</name>
</gene>
<dbReference type="Proteomes" id="UP000298663">
    <property type="component" value="Unassembled WGS sequence"/>
</dbReference>
<proteinExistence type="predicted"/>
<dbReference type="AlphaFoldDB" id="A0A4U5P0M8"/>
<comment type="caution">
    <text evidence="2">The sequence shown here is derived from an EMBL/GenBank/DDBJ whole genome shotgun (WGS) entry which is preliminary data.</text>
</comment>
<keyword evidence="3" id="KW-1185">Reference proteome</keyword>
<feature type="compositionally biased region" description="Low complexity" evidence="1">
    <location>
        <begin position="101"/>
        <end position="110"/>
    </location>
</feature>
<sequence length="134" mass="14702">MVEIPCPPRCACGGAYRNYEDPNTEAPADHRRRDSDTTIDELLASEDSEFQRIVEFQTLPSVNLLDLGFEGSPPSSSIPKPFQNGSLNKMIPAFDHDKSRSSSGSTPRESINGHPANPEQIVSNCLTTHVAYQV</sequence>